<proteinExistence type="predicted"/>
<comment type="caution">
    <text evidence="1">The sequence shown here is derived from an EMBL/GenBank/DDBJ whole genome shotgun (WGS) entry which is preliminary data.</text>
</comment>
<dbReference type="EMBL" id="JJML01000083">
    <property type="protein sequence ID" value="KGF71412.1"/>
    <property type="molecule type" value="Genomic_DNA"/>
</dbReference>
<dbReference type="STRING" id="1497020.DO97_20705"/>
<reference evidence="1 2" key="1">
    <citation type="journal article" date="2014" name="Mol. Ecol.">
        <title>Evolution of Synechococcus.</title>
        <authorList>
            <person name="Dvorak P."/>
            <person name="Casamatta D."/>
            <person name="Hasler P."/>
            <person name="Poulickova A."/>
            <person name="Ondrej V."/>
            <person name="Sanges R."/>
        </authorList>
    </citation>
    <scope>NUCLEOTIDE SEQUENCE [LARGE SCALE GENOMIC DNA]</scope>
    <source>
        <strain evidence="1 2">CAUP A 1101</strain>
    </source>
</reference>
<evidence type="ECO:0000313" key="2">
    <source>
        <dbReference type="Proteomes" id="UP000030170"/>
    </source>
</evidence>
<gene>
    <name evidence="1" type="ORF">DO97_20705</name>
</gene>
<dbReference type="Proteomes" id="UP000030170">
    <property type="component" value="Unassembled WGS sequence"/>
</dbReference>
<evidence type="ECO:0000313" key="1">
    <source>
        <dbReference type="EMBL" id="KGF71412.1"/>
    </source>
</evidence>
<dbReference type="OrthoDB" id="43862at2"/>
<sequence length="84" mass="9485">MPEQGWINAIAQADLTVSQRQIGAMKLLDPVQVLKDEGVIHTAQIVWNILAQPVIRDRVLTMQRILTQHQQDLGYIALCAVREL</sequence>
<name>A0A098THF8_9CYAN</name>
<accession>A0A098THF8</accession>
<organism evidence="1 2">
    <name type="scientific">Neosynechococcus sphagnicola sy1</name>
    <dbReference type="NCBI Taxonomy" id="1497020"/>
    <lineage>
        <taxon>Bacteria</taxon>
        <taxon>Bacillati</taxon>
        <taxon>Cyanobacteriota</taxon>
        <taxon>Cyanophyceae</taxon>
        <taxon>Neosynechococcales</taxon>
        <taxon>Neosynechococcaceae</taxon>
        <taxon>Neosynechococcus</taxon>
    </lineage>
</organism>
<dbReference type="AlphaFoldDB" id="A0A098THF8"/>
<protein>
    <submittedName>
        <fullName evidence="1">Uncharacterized protein</fullName>
    </submittedName>
</protein>
<keyword evidence="2" id="KW-1185">Reference proteome</keyword>
<dbReference type="RefSeq" id="WP_052128992.1">
    <property type="nucleotide sequence ID" value="NZ_JJML01000083.1"/>
</dbReference>